<dbReference type="AlphaFoldDB" id="A0A2P6S0Q8"/>
<gene>
    <name evidence="1" type="ORF">RchiOBHm_Chr2g0153651</name>
</gene>
<evidence type="ECO:0000313" key="1">
    <source>
        <dbReference type="EMBL" id="PRQ52272.1"/>
    </source>
</evidence>
<evidence type="ECO:0000313" key="2">
    <source>
        <dbReference type="Proteomes" id="UP000238479"/>
    </source>
</evidence>
<sequence>MSSDERNQRQISARALMPAPRHQVILTQVQYLLNQDSVLHQAKVHQNMLKCLHPAIHQVAEVK</sequence>
<protein>
    <submittedName>
        <fullName evidence="1">Uncharacterized protein</fullName>
    </submittedName>
</protein>
<keyword evidence="2" id="KW-1185">Reference proteome</keyword>
<name>A0A2P6S0Q8_ROSCH</name>
<dbReference type="Gramene" id="PRQ52272">
    <property type="protein sequence ID" value="PRQ52272"/>
    <property type="gene ID" value="RchiOBHm_Chr2g0153651"/>
</dbReference>
<proteinExistence type="predicted"/>
<comment type="caution">
    <text evidence="1">The sequence shown here is derived from an EMBL/GenBank/DDBJ whole genome shotgun (WGS) entry which is preliminary data.</text>
</comment>
<dbReference type="EMBL" id="PDCK01000040">
    <property type="protein sequence ID" value="PRQ52272.1"/>
    <property type="molecule type" value="Genomic_DNA"/>
</dbReference>
<reference evidence="1 2" key="1">
    <citation type="journal article" date="2018" name="Nat. Genet.">
        <title>The Rosa genome provides new insights in the design of modern roses.</title>
        <authorList>
            <person name="Bendahmane M."/>
        </authorList>
    </citation>
    <scope>NUCLEOTIDE SEQUENCE [LARGE SCALE GENOMIC DNA]</scope>
    <source>
        <strain evidence="2">cv. Old Blush</strain>
    </source>
</reference>
<organism evidence="1 2">
    <name type="scientific">Rosa chinensis</name>
    <name type="common">China rose</name>
    <dbReference type="NCBI Taxonomy" id="74649"/>
    <lineage>
        <taxon>Eukaryota</taxon>
        <taxon>Viridiplantae</taxon>
        <taxon>Streptophyta</taxon>
        <taxon>Embryophyta</taxon>
        <taxon>Tracheophyta</taxon>
        <taxon>Spermatophyta</taxon>
        <taxon>Magnoliopsida</taxon>
        <taxon>eudicotyledons</taxon>
        <taxon>Gunneridae</taxon>
        <taxon>Pentapetalae</taxon>
        <taxon>rosids</taxon>
        <taxon>fabids</taxon>
        <taxon>Rosales</taxon>
        <taxon>Rosaceae</taxon>
        <taxon>Rosoideae</taxon>
        <taxon>Rosoideae incertae sedis</taxon>
        <taxon>Rosa</taxon>
    </lineage>
</organism>
<dbReference type="Proteomes" id="UP000238479">
    <property type="component" value="Chromosome 2"/>
</dbReference>
<accession>A0A2P6S0Q8</accession>